<feature type="signal peptide" evidence="1">
    <location>
        <begin position="1"/>
        <end position="29"/>
    </location>
</feature>
<accession>A0ABS4H1A2</accession>
<dbReference type="InterPro" id="IPR006047">
    <property type="entry name" value="GH13_cat_dom"/>
</dbReference>
<evidence type="ECO:0000313" key="3">
    <source>
        <dbReference type="EMBL" id="MBP1936052.1"/>
    </source>
</evidence>
<evidence type="ECO:0000259" key="2">
    <source>
        <dbReference type="Pfam" id="PF00128"/>
    </source>
</evidence>
<protein>
    <submittedName>
        <fullName evidence="3">Glycosidase</fullName>
    </submittedName>
</protein>
<dbReference type="RefSeq" id="WP_415639997.1">
    <property type="nucleotide sequence ID" value="NZ_CBCRVE010000002.1"/>
</dbReference>
<dbReference type="Proteomes" id="UP001519273">
    <property type="component" value="Unassembled WGS sequence"/>
</dbReference>
<dbReference type="Gene3D" id="2.40.30.140">
    <property type="match status" value="1"/>
</dbReference>
<dbReference type="Pfam" id="PF00128">
    <property type="entry name" value="Alpha-amylase"/>
    <property type="match status" value="1"/>
</dbReference>
<keyword evidence="3" id="KW-0378">Hydrolase</keyword>
<dbReference type="PANTHER" id="PTHR43447">
    <property type="entry name" value="ALPHA-AMYLASE"/>
    <property type="match status" value="1"/>
</dbReference>
<keyword evidence="1" id="KW-0732">Signal</keyword>
<keyword evidence="3" id="KW-0326">Glycosidase</keyword>
<reference evidence="3 4" key="1">
    <citation type="submission" date="2021-03" db="EMBL/GenBank/DDBJ databases">
        <title>Genomic Encyclopedia of Type Strains, Phase IV (KMG-IV): sequencing the most valuable type-strain genomes for metagenomic binning, comparative biology and taxonomic classification.</title>
        <authorList>
            <person name="Goeker M."/>
        </authorList>
    </citation>
    <scope>NUCLEOTIDE SEQUENCE [LARGE SCALE GENOMIC DNA]</scope>
    <source>
        <strain evidence="3 4">DSM 23491</strain>
    </source>
</reference>
<dbReference type="EMBL" id="JAGGKP010000001">
    <property type="protein sequence ID" value="MBP1936052.1"/>
    <property type="molecule type" value="Genomic_DNA"/>
</dbReference>
<organism evidence="3 4">
    <name type="scientific">Paenibacillus sediminis</name>
    <dbReference type="NCBI Taxonomy" id="664909"/>
    <lineage>
        <taxon>Bacteria</taxon>
        <taxon>Bacillati</taxon>
        <taxon>Bacillota</taxon>
        <taxon>Bacilli</taxon>
        <taxon>Bacillales</taxon>
        <taxon>Paenibacillaceae</taxon>
        <taxon>Paenibacillus</taxon>
    </lineage>
</organism>
<evidence type="ECO:0000313" key="4">
    <source>
        <dbReference type="Proteomes" id="UP001519273"/>
    </source>
</evidence>
<evidence type="ECO:0000256" key="1">
    <source>
        <dbReference type="SAM" id="SignalP"/>
    </source>
</evidence>
<feature type="chain" id="PRO_5046346658" evidence="1">
    <location>
        <begin position="30"/>
        <end position="152"/>
    </location>
</feature>
<dbReference type="InterPro" id="IPR017853">
    <property type="entry name" value="GH"/>
</dbReference>
<comment type="caution">
    <text evidence="3">The sequence shown here is derived from an EMBL/GenBank/DDBJ whole genome shotgun (WGS) entry which is preliminary data.</text>
</comment>
<name>A0ABS4H1A2_9BACL</name>
<proteinExistence type="predicted"/>
<dbReference type="GO" id="GO:0016798">
    <property type="term" value="F:hydrolase activity, acting on glycosyl bonds"/>
    <property type="evidence" value="ECO:0007669"/>
    <property type="project" value="UniProtKB-KW"/>
</dbReference>
<keyword evidence="4" id="KW-1185">Reference proteome</keyword>
<sequence length="152" mass="16569">MIRLKKWFYVLCISALATVTLVSSTPAQAATSINGTMMQYFEWYLPDNGTLWTNLGNDAAHLKNIGITAVWIPPAYKGGSSSDVGYGVYDKYDLGEFNQKGTVRTKYGTKSQLTSAIGTLHTNGIQVYGDVVLNHLMGADGVQQWQAAQVDP</sequence>
<feature type="domain" description="Glycosyl hydrolase family 13 catalytic" evidence="2">
    <location>
        <begin position="61"/>
        <end position="136"/>
    </location>
</feature>
<gene>
    <name evidence="3" type="ORF">J2Z20_000913</name>
</gene>
<dbReference type="SUPFAM" id="SSF51445">
    <property type="entry name" value="(Trans)glycosidases"/>
    <property type="match status" value="1"/>
</dbReference>
<dbReference type="Gene3D" id="3.20.20.80">
    <property type="entry name" value="Glycosidases"/>
    <property type="match status" value="1"/>
</dbReference>